<dbReference type="SUPFAM" id="SSF52540">
    <property type="entry name" value="P-loop containing nucleoside triphosphate hydrolases"/>
    <property type="match status" value="1"/>
</dbReference>
<name>A0A7W9S4M2_9HYPH</name>
<evidence type="ECO:0000256" key="6">
    <source>
        <dbReference type="ARBA" id="ARBA00022741"/>
    </source>
</evidence>
<gene>
    <name evidence="11" type="ORF">HNR59_003396</name>
</gene>
<evidence type="ECO:0000256" key="3">
    <source>
        <dbReference type="ARBA" id="ARBA00022448"/>
    </source>
</evidence>
<evidence type="ECO:0000256" key="2">
    <source>
        <dbReference type="ARBA" id="ARBA00005417"/>
    </source>
</evidence>
<keyword evidence="5" id="KW-0997">Cell inner membrane</keyword>
<keyword evidence="3" id="KW-0813">Transport</keyword>
<evidence type="ECO:0000256" key="4">
    <source>
        <dbReference type="ARBA" id="ARBA00022475"/>
    </source>
</evidence>
<comment type="caution">
    <text evidence="11">The sequence shown here is derived from an EMBL/GenBank/DDBJ whole genome shotgun (WGS) entry which is preliminary data.</text>
</comment>
<protein>
    <submittedName>
        <fullName evidence="11">Peptide/nickel transport system ATP-binding protein</fullName>
    </submittedName>
</protein>
<comment type="subcellular location">
    <subcellularLocation>
        <location evidence="1">Cell inner membrane</location>
        <topology evidence="1">Peripheral membrane protein</topology>
    </subcellularLocation>
</comment>
<dbReference type="GO" id="GO:0005524">
    <property type="term" value="F:ATP binding"/>
    <property type="evidence" value="ECO:0007669"/>
    <property type="project" value="UniProtKB-KW"/>
</dbReference>
<dbReference type="PANTHER" id="PTHR43297:SF14">
    <property type="entry name" value="ATPASE AAA-TYPE CORE DOMAIN-CONTAINING PROTEIN"/>
    <property type="match status" value="1"/>
</dbReference>
<dbReference type="PROSITE" id="PS00211">
    <property type="entry name" value="ABC_TRANSPORTER_1"/>
    <property type="match status" value="1"/>
</dbReference>
<dbReference type="PROSITE" id="PS50893">
    <property type="entry name" value="ABC_TRANSPORTER_2"/>
    <property type="match status" value="1"/>
</dbReference>
<dbReference type="SMART" id="SM00382">
    <property type="entry name" value="AAA"/>
    <property type="match status" value="1"/>
</dbReference>
<keyword evidence="8" id="KW-1278">Translocase</keyword>
<keyword evidence="4" id="KW-1003">Cell membrane</keyword>
<dbReference type="GO" id="GO:0005886">
    <property type="term" value="C:plasma membrane"/>
    <property type="evidence" value="ECO:0007669"/>
    <property type="project" value="UniProtKB-SubCell"/>
</dbReference>
<dbReference type="GO" id="GO:0016887">
    <property type="term" value="F:ATP hydrolysis activity"/>
    <property type="evidence" value="ECO:0007669"/>
    <property type="project" value="InterPro"/>
</dbReference>
<evidence type="ECO:0000256" key="7">
    <source>
        <dbReference type="ARBA" id="ARBA00022840"/>
    </source>
</evidence>
<evidence type="ECO:0000256" key="1">
    <source>
        <dbReference type="ARBA" id="ARBA00004417"/>
    </source>
</evidence>
<dbReference type="Gene3D" id="3.40.50.300">
    <property type="entry name" value="P-loop containing nucleotide triphosphate hydrolases"/>
    <property type="match status" value="1"/>
</dbReference>
<comment type="similarity">
    <text evidence="2">Belongs to the ABC transporter superfamily.</text>
</comment>
<dbReference type="Proteomes" id="UP000533306">
    <property type="component" value="Unassembled WGS sequence"/>
</dbReference>
<keyword evidence="6" id="KW-0547">Nucleotide-binding</keyword>
<feature type="domain" description="ABC transporter" evidence="10">
    <location>
        <begin position="9"/>
        <end position="248"/>
    </location>
</feature>
<keyword evidence="9" id="KW-0472">Membrane</keyword>
<sequence>MMSDVLASLRGLTVTYGSGESAHVALHGLDLDILKGERLAVIGESGSGKSTLALALGGLLPPEARIAGHIGWPGFAAQPRAGRDIGFVFQDAGASLNPVIPVGRQIAEVARLHLGLTRHAARERARALLERVRIPDPDRALGAYPHQLSGGQRQRVAIAAAIAGEPSLLIADEATSALDTIVQAEIVALLDELVRAEGMTLIFITHDIALASGFADRIAVLHDARLVEAGPAPTLLGAPKEAYTAKLLASHIGLDTPPLITEKQP</sequence>
<dbReference type="InterPro" id="IPR027417">
    <property type="entry name" value="P-loop_NTPase"/>
</dbReference>
<dbReference type="InterPro" id="IPR050388">
    <property type="entry name" value="ABC_Ni/Peptide_Import"/>
</dbReference>
<proteinExistence type="inferred from homology"/>
<dbReference type="InterPro" id="IPR017871">
    <property type="entry name" value="ABC_transporter-like_CS"/>
</dbReference>
<dbReference type="CDD" id="cd03257">
    <property type="entry name" value="ABC_NikE_OppD_transporters"/>
    <property type="match status" value="1"/>
</dbReference>
<evidence type="ECO:0000256" key="5">
    <source>
        <dbReference type="ARBA" id="ARBA00022519"/>
    </source>
</evidence>
<dbReference type="InterPro" id="IPR003593">
    <property type="entry name" value="AAA+_ATPase"/>
</dbReference>
<organism evidence="11 12">
    <name type="scientific">Aquamicrobium lusatiense</name>
    <dbReference type="NCBI Taxonomy" id="89772"/>
    <lineage>
        <taxon>Bacteria</taxon>
        <taxon>Pseudomonadati</taxon>
        <taxon>Pseudomonadota</taxon>
        <taxon>Alphaproteobacteria</taxon>
        <taxon>Hyphomicrobiales</taxon>
        <taxon>Phyllobacteriaceae</taxon>
        <taxon>Aquamicrobium</taxon>
    </lineage>
</organism>
<dbReference type="EMBL" id="JACHEU010000003">
    <property type="protein sequence ID" value="MBB6014002.1"/>
    <property type="molecule type" value="Genomic_DNA"/>
</dbReference>
<dbReference type="Pfam" id="PF00005">
    <property type="entry name" value="ABC_tran"/>
    <property type="match status" value="1"/>
</dbReference>
<keyword evidence="12" id="KW-1185">Reference proteome</keyword>
<evidence type="ECO:0000313" key="11">
    <source>
        <dbReference type="EMBL" id="MBB6014002.1"/>
    </source>
</evidence>
<evidence type="ECO:0000313" key="12">
    <source>
        <dbReference type="Proteomes" id="UP000533306"/>
    </source>
</evidence>
<dbReference type="AlphaFoldDB" id="A0A7W9S4M2"/>
<evidence type="ECO:0000256" key="8">
    <source>
        <dbReference type="ARBA" id="ARBA00022967"/>
    </source>
</evidence>
<evidence type="ECO:0000259" key="10">
    <source>
        <dbReference type="PROSITE" id="PS50893"/>
    </source>
</evidence>
<dbReference type="InterPro" id="IPR003439">
    <property type="entry name" value="ABC_transporter-like_ATP-bd"/>
</dbReference>
<accession>A0A7W9S4M2</accession>
<dbReference type="PANTHER" id="PTHR43297">
    <property type="entry name" value="OLIGOPEPTIDE TRANSPORT ATP-BINDING PROTEIN APPD"/>
    <property type="match status" value="1"/>
</dbReference>
<evidence type="ECO:0000256" key="9">
    <source>
        <dbReference type="ARBA" id="ARBA00023136"/>
    </source>
</evidence>
<reference evidence="11 12" key="1">
    <citation type="submission" date="2020-08" db="EMBL/GenBank/DDBJ databases">
        <title>Genomic Encyclopedia of Type Strains, Phase IV (KMG-IV): sequencing the most valuable type-strain genomes for metagenomic binning, comparative biology and taxonomic classification.</title>
        <authorList>
            <person name="Goeker M."/>
        </authorList>
    </citation>
    <scope>NUCLEOTIDE SEQUENCE [LARGE SCALE GENOMIC DNA]</scope>
    <source>
        <strain evidence="11 12">DSM 11099</strain>
    </source>
</reference>
<keyword evidence="7 11" id="KW-0067">ATP-binding</keyword>